<evidence type="ECO:0000313" key="1">
    <source>
        <dbReference type="EMBL" id="CAG8625581.1"/>
    </source>
</evidence>
<dbReference type="OrthoDB" id="2400221at2759"/>
<accession>A0A9N9D464</accession>
<reference evidence="1" key="1">
    <citation type="submission" date="2021-06" db="EMBL/GenBank/DDBJ databases">
        <authorList>
            <person name="Kallberg Y."/>
            <person name="Tangrot J."/>
            <person name="Rosling A."/>
        </authorList>
    </citation>
    <scope>NUCLEOTIDE SEQUENCE</scope>
    <source>
        <strain evidence="1">FL130A</strain>
    </source>
</reference>
<feature type="non-terminal residue" evidence="1">
    <location>
        <position position="1"/>
    </location>
</feature>
<gene>
    <name evidence="1" type="ORF">ALEPTO_LOCUS9144</name>
</gene>
<proteinExistence type="predicted"/>
<dbReference type="AlphaFoldDB" id="A0A9N9D464"/>
<protein>
    <submittedName>
        <fullName evidence="1">14160_t:CDS:1</fullName>
    </submittedName>
</protein>
<dbReference type="Proteomes" id="UP000789508">
    <property type="component" value="Unassembled WGS sequence"/>
</dbReference>
<organism evidence="1 2">
    <name type="scientific">Ambispora leptoticha</name>
    <dbReference type="NCBI Taxonomy" id="144679"/>
    <lineage>
        <taxon>Eukaryota</taxon>
        <taxon>Fungi</taxon>
        <taxon>Fungi incertae sedis</taxon>
        <taxon>Mucoromycota</taxon>
        <taxon>Glomeromycotina</taxon>
        <taxon>Glomeromycetes</taxon>
        <taxon>Archaeosporales</taxon>
        <taxon>Ambisporaceae</taxon>
        <taxon>Ambispora</taxon>
    </lineage>
</organism>
<name>A0A9N9D464_9GLOM</name>
<evidence type="ECO:0000313" key="2">
    <source>
        <dbReference type="Proteomes" id="UP000789508"/>
    </source>
</evidence>
<sequence length="85" mass="9817">MKSLSGLLLDNSLKDFDNECLVFAELLLESQAFIREVEEPYSVSLRDVKRAITLVKFFAGSLQNRPQLYSMSKTFNRKKINVDEK</sequence>
<dbReference type="EMBL" id="CAJVPS010006464">
    <property type="protein sequence ID" value="CAG8625581.1"/>
    <property type="molecule type" value="Genomic_DNA"/>
</dbReference>
<comment type="caution">
    <text evidence="1">The sequence shown here is derived from an EMBL/GenBank/DDBJ whole genome shotgun (WGS) entry which is preliminary data.</text>
</comment>
<keyword evidence="2" id="KW-1185">Reference proteome</keyword>